<gene>
    <name evidence="2" type="ORF">LR48_Vigan04g141300</name>
</gene>
<dbReference type="Gramene" id="KOM41215">
    <property type="protein sequence ID" value="KOM41215"/>
    <property type="gene ID" value="LR48_Vigan04g141300"/>
</dbReference>
<feature type="region of interest" description="Disordered" evidence="1">
    <location>
        <begin position="1"/>
        <end position="30"/>
    </location>
</feature>
<dbReference type="EMBL" id="CM003374">
    <property type="protein sequence ID" value="KOM41215.1"/>
    <property type="molecule type" value="Genomic_DNA"/>
</dbReference>
<feature type="compositionally biased region" description="Polar residues" evidence="1">
    <location>
        <begin position="16"/>
        <end position="26"/>
    </location>
</feature>
<accession>A0A0L9UE49</accession>
<sequence length="90" mass="10517">MTTKDHKRPQGRWDALTNTWEAQDNSKNNDEEEDICLMAKDDGNLLDNYEEEVNDDFESSSEYSDNEGVTKSGKTIWVWSWLERVEEALL</sequence>
<protein>
    <submittedName>
        <fullName evidence="2">Uncharacterized protein</fullName>
    </submittedName>
</protein>
<dbReference type="Proteomes" id="UP000053144">
    <property type="component" value="Chromosome 4"/>
</dbReference>
<feature type="compositionally biased region" description="Basic residues" evidence="1">
    <location>
        <begin position="1"/>
        <end position="10"/>
    </location>
</feature>
<organism evidence="2 3">
    <name type="scientific">Phaseolus angularis</name>
    <name type="common">Azuki bean</name>
    <name type="synonym">Vigna angularis</name>
    <dbReference type="NCBI Taxonomy" id="3914"/>
    <lineage>
        <taxon>Eukaryota</taxon>
        <taxon>Viridiplantae</taxon>
        <taxon>Streptophyta</taxon>
        <taxon>Embryophyta</taxon>
        <taxon>Tracheophyta</taxon>
        <taxon>Spermatophyta</taxon>
        <taxon>Magnoliopsida</taxon>
        <taxon>eudicotyledons</taxon>
        <taxon>Gunneridae</taxon>
        <taxon>Pentapetalae</taxon>
        <taxon>rosids</taxon>
        <taxon>fabids</taxon>
        <taxon>Fabales</taxon>
        <taxon>Fabaceae</taxon>
        <taxon>Papilionoideae</taxon>
        <taxon>50 kb inversion clade</taxon>
        <taxon>NPAAA clade</taxon>
        <taxon>indigoferoid/millettioid clade</taxon>
        <taxon>Phaseoleae</taxon>
        <taxon>Vigna</taxon>
    </lineage>
</organism>
<dbReference type="AlphaFoldDB" id="A0A0L9UE49"/>
<evidence type="ECO:0000256" key="1">
    <source>
        <dbReference type="SAM" id="MobiDB-lite"/>
    </source>
</evidence>
<proteinExistence type="predicted"/>
<reference evidence="3" key="1">
    <citation type="journal article" date="2015" name="Proc. Natl. Acad. Sci. U.S.A.">
        <title>Genome sequencing of adzuki bean (Vigna angularis) provides insight into high starch and low fat accumulation and domestication.</title>
        <authorList>
            <person name="Yang K."/>
            <person name="Tian Z."/>
            <person name="Chen C."/>
            <person name="Luo L."/>
            <person name="Zhao B."/>
            <person name="Wang Z."/>
            <person name="Yu L."/>
            <person name="Li Y."/>
            <person name="Sun Y."/>
            <person name="Li W."/>
            <person name="Chen Y."/>
            <person name="Li Y."/>
            <person name="Zhang Y."/>
            <person name="Ai D."/>
            <person name="Zhao J."/>
            <person name="Shang C."/>
            <person name="Ma Y."/>
            <person name="Wu B."/>
            <person name="Wang M."/>
            <person name="Gao L."/>
            <person name="Sun D."/>
            <person name="Zhang P."/>
            <person name="Guo F."/>
            <person name="Wang W."/>
            <person name="Li Y."/>
            <person name="Wang J."/>
            <person name="Varshney R.K."/>
            <person name="Wang J."/>
            <person name="Ling H.Q."/>
            <person name="Wan P."/>
        </authorList>
    </citation>
    <scope>NUCLEOTIDE SEQUENCE</scope>
    <source>
        <strain evidence="3">cv. Jingnong 6</strain>
    </source>
</reference>
<evidence type="ECO:0000313" key="2">
    <source>
        <dbReference type="EMBL" id="KOM41215.1"/>
    </source>
</evidence>
<name>A0A0L9UE49_PHAAN</name>
<evidence type="ECO:0000313" key="3">
    <source>
        <dbReference type="Proteomes" id="UP000053144"/>
    </source>
</evidence>